<evidence type="ECO:0000256" key="2">
    <source>
        <dbReference type="ARBA" id="ARBA00022448"/>
    </source>
</evidence>
<keyword evidence="2" id="KW-0813">Transport</keyword>
<dbReference type="GO" id="GO:0005384">
    <property type="term" value="F:manganese ion transmembrane transporter activity"/>
    <property type="evidence" value="ECO:0007669"/>
    <property type="project" value="TreeGrafter"/>
</dbReference>
<feature type="transmembrane region" description="Helical" evidence="6">
    <location>
        <begin position="223"/>
        <end position="249"/>
    </location>
</feature>
<dbReference type="PANTHER" id="PTHR11706:SF33">
    <property type="entry name" value="NATURAL RESISTANCE-ASSOCIATED MACROPHAGE PROTEIN 2"/>
    <property type="match status" value="1"/>
</dbReference>
<comment type="caution">
    <text evidence="7">The sequence shown here is derived from an EMBL/GenBank/DDBJ whole genome shotgun (WGS) entry which is preliminary data.</text>
</comment>
<dbReference type="Pfam" id="PF01566">
    <property type="entry name" value="Nramp"/>
    <property type="match status" value="1"/>
</dbReference>
<keyword evidence="4 6" id="KW-1133">Transmembrane helix</keyword>
<keyword evidence="3 6" id="KW-0812">Transmembrane</keyword>
<proteinExistence type="predicted"/>
<dbReference type="GO" id="GO:0015086">
    <property type="term" value="F:cadmium ion transmembrane transporter activity"/>
    <property type="evidence" value="ECO:0007669"/>
    <property type="project" value="TreeGrafter"/>
</dbReference>
<gene>
    <name evidence="7" type="ORF">KSF_078080</name>
</gene>
<evidence type="ECO:0000256" key="3">
    <source>
        <dbReference type="ARBA" id="ARBA00022692"/>
    </source>
</evidence>
<feature type="transmembrane region" description="Helical" evidence="6">
    <location>
        <begin position="269"/>
        <end position="297"/>
    </location>
</feature>
<organism evidence="7 8">
    <name type="scientific">Reticulibacter mediterranei</name>
    <dbReference type="NCBI Taxonomy" id="2778369"/>
    <lineage>
        <taxon>Bacteria</taxon>
        <taxon>Bacillati</taxon>
        <taxon>Chloroflexota</taxon>
        <taxon>Ktedonobacteria</taxon>
        <taxon>Ktedonobacterales</taxon>
        <taxon>Reticulibacteraceae</taxon>
        <taxon>Reticulibacter</taxon>
    </lineage>
</organism>
<dbReference type="InterPro" id="IPR001046">
    <property type="entry name" value="NRAMP_fam"/>
</dbReference>
<evidence type="ECO:0008006" key="9">
    <source>
        <dbReference type="Google" id="ProtNLM"/>
    </source>
</evidence>
<evidence type="ECO:0000313" key="8">
    <source>
        <dbReference type="Proteomes" id="UP000597444"/>
    </source>
</evidence>
<reference evidence="7" key="1">
    <citation type="submission" date="2020-10" db="EMBL/GenBank/DDBJ databases">
        <title>Taxonomic study of unclassified bacteria belonging to the class Ktedonobacteria.</title>
        <authorList>
            <person name="Yabe S."/>
            <person name="Wang C.M."/>
            <person name="Zheng Y."/>
            <person name="Sakai Y."/>
            <person name="Cavaletti L."/>
            <person name="Monciardini P."/>
            <person name="Donadio S."/>
        </authorList>
    </citation>
    <scope>NUCLEOTIDE SEQUENCE</scope>
    <source>
        <strain evidence="7">ID150040</strain>
    </source>
</reference>
<sequence length="407" mass="43158">MKKWLSIALGIVTAIGGFLDAGTIATAGEAGAKFGLGLIWAVLVATVAIILLVEMVGRFTAVSKKTYADAIRENFGFKFFLLPLTCEIIADGLLLTAELGGMAIALSLLTGISWHLTFPVAALLVFAIVWRAPFDWIENGPALLGLTTLAMLAAIFALGGPPHTLLPTLWQPPIQQGELGSYLYLTAATLGATISPYLLYFYSSGAREEDWSGASLLLNKVTAIVGMGFGSLGSIAIIVLSAIVLLPLHMNANTLGEIGLPMAKAFGPIGTVLFGVILFSTCFGAAMEVLLGVSYLFAQGFGWEWSENKKPVEAARFNLVILLFLLVAIIISLFGMDPLQLALLASTVTALILPVSLLPFLVLMNDPQYLKDKVNSRFSNIAIICILLIAFIVALISLPLEILTGGG</sequence>
<keyword evidence="8" id="KW-1185">Reference proteome</keyword>
<protein>
    <recommendedName>
        <fullName evidence="9">Divalent metal cation transporter</fullName>
    </recommendedName>
</protein>
<feature type="transmembrane region" description="Helical" evidence="6">
    <location>
        <begin position="77"/>
        <end position="97"/>
    </location>
</feature>
<dbReference type="RefSeq" id="WP_220208539.1">
    <property type="nucleotide sequence ID" value="NZ_BNJK01000002.1"/>
</dbReference>
<evidence type="ECO:0000313" key="7">
    <source>
        <dbReference type="EMBL" id="GHO97760.1"/>
    </source>
</evidence>
<feature type="transmembrane region" description="Helical" evidence="6">
    <location>
        <begin position="103"/>
        <end position="130"/>
    </location>
</feature>
<evidence type="ECO:0000256" key="1">
    <source>
        <dbReference type="ARBA" id="ARBA00004141"/>
    </source>
</evidence>
<feature type="transmembrane region" description="Helical" evidence="6">
    <location>
        <begin position="37"/>
        <end position="56"/>
    </location>
</feature>
<dbReference type="GO" id="GO:0034755">
    <property type="term" value="P:iron ion transmembrane transport"/>
    <property type="evidence" value="ECO:0007669"/>
    <property type="project" value="TreeGrafter"/>
</dbReference>
<dbReference type="Proteomes" id="UP000597444">
    <property type="component" value="Unassembled WGS sequence"/>
</dbReference>
<keyword evidence="5 6" id="KW-0472">Membrane</keyword>
<name>A0A8J3ISK0_9CHLR</name>
<accession>A0A8J3ISK0</accession>
<evidence type="ECO:0000256" key="6">
    <source>
        <dbReference type="SAM" id="Phobius"/>
    </source>
</evidence>
<dbReference type="EMBL" id="BNJK01000002">
    <property type="protein sequence ID" value="GHO97760.1"/>
    <property type="molecule type" value="Genomic_DNA"/>
</dbReference>
<feature type="transmembrane region" description="Helical" evidence="6">
    <location>
        <begin position="381"/>
        <end position="400"/>
    </location>
</feature>
<evidence type="ECO:0000256" key="5">
    <source>
        <dbReference type="ARBA" id="ARBA00023136"/>
    </source>
</evidence>
<feature type="transmembrane region" description="Helical" evidence="6">
    <location>
        <begin position="341"/>
        <end position="361"/>
    </location>
</feature>
<comment type="subcellular location">
    <subcellularLocation>
        <location evidence="1">Membrane</location>
        <topology evidence="1">Multi-pass membrane protein</topology>
    </subcellularLocation>
</comment>
<dbReference type="PANTHER" id="PTHR11706">
    <property type="entry name" value="SOLUTE CARRIER PROTEIN FAMILY 11 MEMBER"/>
    <property type="match status" value="1"/>
</dbReference>
<feature type="transmembrane region" description="Helical" evidence="6">
    <location>
        <begin position="317"/>
        <end position="335"/>
    </location>
</feature>
<dbReference type="GO" id="GO:0005886">
    <property type="term" value="C:plasma membrane"/>
    <property type="evidence" value="ECO:0007669"/>
    <property type="project" value="TreeGrafter"/>
</dbReference>
<feature type="transmembrane region" description="Helical" evidence="6">
    <location>
        <begin position="181"/>
        <end position="202"/>
    </location>
</feature>
<dbReference type="AlphaFoldDB" id="A0A8J3ISK0"/>
<feature type="transmembrane region" description="Helical" evidence="6">
    <location>
        <begin position="142"/>
        <end position="161"/>
    </location>
</feature>
<evidence type="ECO:0000256" key="4">
    <source>
        <dbReference type="ARBA" id="ARBA00022989"/>
    </source>
</evidence>